<name>A0A6H0XT71_9PEZI</name>
<sequence length="641" mass="70769">MAAIPLSLAIPAATAAATYLNGKYSIANDIFTLGAMLSLLRIGPSLEKKDRVNLFYAFEDLALAPSSANRPFLILPPDAAKPNQRTQWTYAEAHQEVLKHAAWLKNKYDVKRNEVVGMDITNKPDFVWFWFALWSLGAAPAFINTNLRGKAFIHCAKLSTARVMLVDSEIAEVLDQETVEALGADEKGRVIEPLLLTPEILQEIASQVPYRAPNSVRSGTTVKDTAMLIYTSGTTGLPKAAAVGWNKPNAGFILFPRVLGLKSTDRFYTAMPLYHSAASILCVCQCLGAGAAFVLGAKFSPRTFMKNVTETESTVMQYIGELCRYLVAAPPGPYDKKHKLRAAFGNGMRPDVWQVFKDRFNIDEIVEFYAATEGPAVTLNHSRNTFYRGAIGKTGPIAKFAARNLQTLVKYDQDAEAPIRGADGFCIRTGPNEPGELIMALDPNNMEERFQGYVGNSKATESKILRNVFSKGDAFFRTGDLLKIDEEYRWWFVDRIGDTYRWKSENVSTAEVSEALGSHPAVQEANVYGVELPGHDGRCGCAAMIMKENKPLDAALRLSIAEHVKARLPKYAVPLFFRMMTQFELTGTVKQTKVQLRNEGVDPSKTGADPVFYLPSLKDGQGYEPFGKKQWDGIVGGSVRL</sequence>
<evidence type="ECO:0000256" key="1">
    <source>
        <dbReference type="ARBA" id="ARBA00004502"/>
    </source>
</evidence>
<evidence type="ECO:0000256" key="8">
    <source>
        <dbReference type="ARBA" id="ARBA00022677"/>
    </source>
</evidence>
<feature type="transmembrane region" description="Helical" evidence="20">
    <location>
        <begin position="126"/>
        <end position="143"/>
    </location>
</feature>
<feature type="domain" description="AMP-binding enzyme C-terminal" evidence="22">
    <location>
        <begin position="511"/>
        <end position="590"/>
    </location>
</feature>
<dbReference type="InterPro" id="IPR000873">
    <property type="entry name" value="AMP-dep_synth/lig_dom"/>
</dbReference>
<evidence type="ECO:0000259" key="22">
    <source>
        <dbReference type="Pfam" id="PF13193"/>
    </source>
</evidence>
<dbReference type="AlphaFoldDB" id="A0A6H0XT71"/>
<comment type="function">
    <text evidence="17">Acyl-CoA synthetase required for both the import of long chain fatty acids (LCFAs) (C14-C18) and the activation very long chain fatty acids (VLCFAs) (C20-C26) by esterification of the fatty acids into metabolically active CoA-thioesters for subsequent degradation or incorporation into phospholipids. The transport and fatty acyl-CoA synthetase activities are genetically separable and are thus independent activities. Esterifies VLCFAs in the peroxisome matrix. The VLCFAs are actively transported into peroxisomes by a PXA1-PXA2 heterodimeric transporter in the peroxisomal membrane.</text>
</comment>
<keyword evidence="6" id="KW-1003">Cell membrane</keyword>
<keyword evidence="12 20" id="KW-1133">Transmembrane helix</keyword>
<evidence type="ECO:0000256" key="3">
    <source>
        <dbReference type="ARBA" id="ARBA00004651"/>
    </source>
</evidence>
<reference evidence="23 24" key="1">
    <citation type="journal article" date="2016" name="Sci. Rep.">
        <title>Peltaster fructicola genome reveals evolution from an invasive phytopathogen to an ectophytic parasite.</title>
        <authorList>
            <person name="Xu C."/>
            <person name="Chen H."/>
            <person name="Gleason M.L."/>
            <person name="Xu J.R."/>
            <person name="Liu H."/>
            <person name="Zhang R."/>
            <person name="Sun G."/>
        </authorList>
    </citation>
    <scope>NUCLEOTIDE SEQUENCE [LARGE SCALE GENOMIC DNA]</scope>
    <source>
        <strain evidence="23 24">LNHT1506</strain>
    </source>
</reference>
<accession>A0A6H0XT71</accession>
<dbReference type="InterPro" id="IPR042099">
    <property type="entry name" value="ANL_N_sf"/>
</dbReference>
<comment type="similarity">
    <text evidence="4">Belongs to the ATP-dependent AMP-binding enzyme family.</text>
</comment>
<dbReference type="GO" id="GO:0005778">
    <property type="term" value="C:peroxisomal membrane"/>
    <property type="evidence" value="ECO:0007669"/>
    <property type="project" value="UniProtKB-SubCell"/>
</dbReference>
<evidence type="ECO:0000313" key="24">
    <source>
        <dbReference type="Proteomes" id="UP000503462"/>
    </source>
</evidence>
<dbReference type="InterPro" id="IPR045851">
    <property type="entry name" value="AMP-bd_C_sf"/>
</dbReference>
<proteinExistence type="inferred from homology"/>
<comment type="subcellular location">
    <subcellularLocation>
        <location evidence="3">Cell membrane</location>
        <topology evidence="3">Multi-pass membrane protein</topology>
    </subcellularLocation>
    <subcellularLocation>
        <location evidence="1">Lipid droplet</location>
    </subcellularLocation>
    <subcellularLocation>
        <location evidence="2">Peroxisome membrane</location>
        <topology evidence="2">Multi-pass membrane protein</topology>
    </subcellularLocation>
</comment>
<evidence type="ECO:0000313" key="23">
    <source>
        <dbReference type="EMBL" id="QIW97817.1"/>
    </source>
</evidence>
<feature type="domain" description="AMP-dependent synthetase/ligase" evidence="21">
    <location>
        <begin position="83"/>
        <end position="394"/>
    </location>
</feature>
<keyword evidence="15" id="KW-0576">Peroxisome</keyword>
<dbReference type="GO" id="GO:0005524">
    <property type="term" value="F:ATP binding"/>
    <property type="evidence" value="ECO:0007669"/>
    <property type="project" value="UniProtKB-KW"/>
</dbReference>
<keyword evidence="14 20" id="KW-0472">Membrane</keyword>
<dbReference type="Gene3D" id="3.30.300.30">
    <property type="match status" value="1"/>
</dbReference>
<evidence type="ECO:0000256" key="20">
    <source>
        <dbReference type="SAM" id="Phobius"/>
    </source>
</evidence>
<evidence type="ECO:0000256" key="19">
    <source>
        <dbReference type="ARBA" id="ARBA00078285"/>
    </source>
</evidence>
<keyword evidence="10" id="KW-0547">Nucleotide-binding</keyword>
<dbReference type="SUPFAM" id="SSF56801">
    <property type="entry name" value="Acetyl-CoA synthetase-like"/>
    <property type="match status" value="1"/>
</dbReference>
<evidence type="ECO:0000256" key="15">
    <source>
        <dbReference type="ARBA" id="ARBA00023140"/>
    </source>
</evidence>
<dbReference type="GO" id="GO:0005811">
    <property type="term" value="C:lipid droplet"/>
    <property type="evidence" value="ECO:0007669"/>
    <property type="project" value="UniProtKB-SubCell"/>
</dbReference>
<protein>
    <recommendedName>
        <fullName evidence="18">Very long-chain fatty acid transport protein</fullName>
    </recommendedName>
    <alternativeName>
        <fullName evidence="19">Very-long-chain acyl-CoA synthetase</fullName>
    </alternativeName>
</protein>
<feature type="transmembrane region" description="Helical" evidence="20">
    <location>
        <begin position="273"/>
        <end position="297"/>
    </location>
</feature>
<dbReference type="Proteomes" id="UP000503462">
    <property type="component" value="Chromosome 2"/>
</dbReference>
<dbReference type="InterPro" id="IPR020845">
    <property type="entry name" value="AMP-binding_CS"/>
</dbReference>
<keyword evidence="11" id="KW-0067">ATP-binding</keyword>
<keyword evidence="9 20" id="KW-0812">Transmembrane</keyword>
<comment type="catalytic activity">
    <reaction evidence="16">
        <text>a very long-chain fatty acid + ATP + CoA = a very long-chain fatty acyl-CoA + AMP + diphosphate</text>
        <dbReference type="Rhea" id="RHEA:54536"/>
        <dbReference type="ChEBI" id="CHEBI:30616"/>
        <dbReference type="ChEBI" id="CHEBI:33019"/>
        <dbReference type="ChEBI" id="CHEBI:57287"/>
        <dbReference type="ChEBI" id="CHEBI:58950"/>
        <dbReference type="ChEBI" id="CHEBI:138261"/>
        <dbReference type="ChEBI" id="CHEBI:456215"/>
    </reaction>
</comment>
<dbReference type="GO" id="GO:0009898">
    <property type="term" value="C:cytoplasmic side of plasma membrane"/>
    <property type="evidence" value="ECO:0007669"/>
    <property type="project" value="TreeGrafter"/>
</dbReference>
<evidence type="ECO:0000256" key="11">
    <source>
        <dbReference type="ARBA" id="ARBA00022840"/>
    </source>
</evidence>
<evidence type="ECO:0000256" key="17">
    <source>
        <dbReference type="ARBA" id="ARBA00060276"/>
    </source>
</evidence>
<dbReference type="FunFam" id="3.30.300.30:FF:000002">
    <property type="entry name" value="Long-chain fatty acid transport protein 1"/>
    <property type="match status" value="1"/>
</dbReference>
<evidence type="ECO:0000256" key="7">
    <source>
        <dbReference type="ARBA" id="ARBA00022598"/>
    </source>
</evidence>
<evidence type="ECO:0000256" key="2">
    <source>
        <dbReference type="ARBA" id="ARBA00004585"/>
    </source>
</evidence>
<evidence type="ECO:0000256" key="16">
    <source>
        <dbReference type="ARBA" id="ARBA00051585"/>
    </source>
</evidence>
<evidence type="ECO:0000256" key="5">
    <source>
        <dbReference type="ARBA" id="ARBA00022448"/>
    </source>
</evidence>
<evidence type="ECO:0000256" key="4">
    <source>
        <dbReference type="ARBA" id="ARBA00006432"/>
    </source>
</evidence>
<dbReference type="GO" id="GO:0005324">
    <property type="term" value="F:long-chain fatty acid transmembrane transporter activity"/>
    <property type="evidence" value="ECO:0007669"/>
    <property type="project" value="TreeGrafter"/>
</dbReference>
<evidence type="ECO:0000256" key="13">
    <source>
        <dbReference type="ARBA" id="ARBA00023055"/>
    </source>
</evidence>
<gene>
    <name evidence="23" type="ORF">AMS68_003335</name>
</gene>
<organism evidence="23 24">
    <name type="scientific">Peltaster fructicola</name>
    <dbReference type="NCBI Taxonomy" id="286661"/>
    <lineage>
        <taxon>Eukaryota</taxon>
        <taxon>Fungi</taxon>
        <taxon>Dikarya</taxon>
        <taxon>Ascomycota</taxon>
        <taxon>Pezizomycotina</taxon>
        <taxon>Dothideomycetes</taxon>
        <taxon>Dothideomycetes incertae sedis</taxon>
        <taxon>Peltaster</taxon>
    </lineage>
</organism>
<dbReference type="Pfam" id="PF00501">
    <property type="entry name" value="AMP-binding"/>
    <property type="match status" value="1"/>
</dbReference>
<dbReference type="GO" id="GO:0004467">
    <property type="term" value="F:long-chain fatty acid-CoA ligase activity"/>
    <property type="evidence" value="ECO:0007669"/>
    <property type="project" value="TreeGrafter"/>
</dbReference>
<keyword evidence="8" id="KW-0551">Lipid droplet</keyword>
<dbReference type="EMBL" id="CP051140">
    <property type="protein sequence ID" value="QIW97817.1"/>
    <property type="molecule type" value="Genomic_DNA"/>
</dbReference>
<dbReference type="Pfam" id="PF13193">
    <property type="entry name" value="AMP-binding_C"/>
    <property type="match status" value="1"/>
</dbReference>
<dbReference type="GO" id="GO:0044539">
    <property type="term" value="P:long-chain fatty acid import into cell"/>
    <property type="evidence" value="ECO:0007669"/>
    <property type="project" value="TreeGrafter"/>
</dbReference>
<dbReference type="InterPro" id="IPR025110">
    <property type="entry name" value="AMP-bd_C"/>
</dbReference>
<dbReference type="PANTHER" id="PTHR43107:SF15">
    <property type="entry name" value="FATTY ACID TRANSPORT PROTEIN 3, ISOFORM A"/>
    <property type="match status" value="1"/>
</dbReference>
<evidence type="ECO:0000256" key="6">
    <source>
        <dbReference type="ARBA" id="ARBA00022475"/>
    </source>
</evidence>
<dbReference type="PANTHER" id="PTHR43107">
    <property type="entry name" value="LONG-CHAIN FATTY ACID TRANSPORT PROTEIN"/>
    <property type="match status" value="1"/>
</dbReference>
<evidence type="ECO:0000256" key="12">
    <source>
        <dbReference type="ARBA" id="ARBA00022989"/>
    </source>
</evidence>
<keyword evidence="24" id="KW-1185">Reference proteome</keyword>
<evidence type="ECO:0000256" key="18">
    <source>
        <dbReference type="ARBA" id="ARBA00068795"/>
    </source>
</evidence>
<keyword evidence="7" id="KW-0436">Ligase</keyword>
<dbReference type="OrthoDB" id="10253869at2759"/>
<dbReference type="PROSITE" id="PS00455">
    <property type="entry name" value="AMP_BINDING"/>
    <property type="match status" value="1"/>
</dbReference>
<keyword evidence="5" id="KW-0813">Transport</keyword>
<evidence type="ECO:0000256" key="10">
    <source>
        <dbReference type="ARBA" id="ARBA00022741"/>
    </source>
</evidence>
<evidence type="ECO:0000256" key="9">
    <source>
        <dbReference type="ARBA" id="ARBA00022692"/>
    </source>
</evidence>
<evidence type="ECO:0000259" key="21">
    <source>
        <dbReference type="Pfam" id="PF00501"/>
    </source>
</evidence>
<keyword evidence="13" id="KW-0445">Lipid transport</keyword>
<evidence type="ECO:0000256" key="14">
    <source>
        <dbReference type="ARBA" id="ARBA00023136"/>
    </source>
</evidence>
<dbReference type="Gene3D" id="3.40.50.12780">
    <property type="entry name" value="N-terminal domain of ligase-like"/>
    <property type="match status" value="1"/>
</dbReference>
<dbReference type="FunFam" id="3.40.50.12780:FF:000019">
    <property type="entry name" value="Long-chain fatty acid transporter"/>
    <property type="match status" value="1"/>
</dbReference>